<keyword evidence="9" id="KW-1185">Reference proteome</keyword>
<evidence type="ECO:0000313" key="8">
    <source>
        <dbReference type="EMBL" id="UOO82183.1"/>
    </source>
</evidence>
<dbReference type="PANTHER" id="PTHR30618:SF6">
    <property type="entry name" value="NCS1 FAMILY NUCLEOBASE:CATION SYMPORTER-1"/>
    <property type="match status" value="1"/>
</dbReference>
<evidence type="ECO:0000313" key="9">
    <source>
        <dbReference type="Proteomes" id="UP000829817"/>
    </source>
</evidence>
<feature type="region of interest" description="Disordered" evidence="6">
    <location>
        <begin position="1"/>
        <end position="21"/>
    </location>
</feature>
<evidence type="ECO:0000256" key="4">
    <source>
        <dbReference type="ARBA" id="ARBA00022989"/>
    </source>
</evidence>
<keyword evidence="4 7" id="KW-1133">Transmembrane helix</keyword>
<dbReference type="PANTHER" id="PTHR30618">
    <property type="entry name" value="NCS1 FAMILY PURINE/PYRIMIDINE TRANSPORTER"/>
    <property type="match status" value="1"/>
</dbReference>
<reference evidence="8 9" key="1">
    <citation type="journal article" date="2022" name="Res Sq">
        <title>Evolution of multicellular longitudinally dividing oral cavity symbionts (Neisseriaceae).</title>
        <authorList>
            <person name="Nyongesa S."/>
            <person name="Weber P."/>
            <person name="Bernet E."/>
            <person name="Pullido F."/>
            <person name="Nieckarz M."/>
            <person name="Delaby M."/>
            <person name="Nieves C."/>
            <person name="Viehboeck T."/>
            <person name="Krause N."/>
            <person name="Rivera-Millot A."/>
            <person name="Nakamura A."/>
            <person name="Vischer N."/>
            <person name="VanNieuwenhze M."/>
            <person name="Brun Y."/>
            <person name="Cava F."/>
            <person name="Bulgheresi S."/>
            <person name="Veyrier F."/>
        </authorList>
    </citation>
    <scope>NUCLEOTIDE SEQUENCE [LARGE SCALE GENOMIC DNA]</scope>
    <source>
        <strain evidence="8 9">CCUG 63373m</strain>
    </source>
</reference>
<keyword evidence="3 7" id="KW-0812">Transmembrane</keyword>
<name>A0ABY4DUQ3_9NEIS</name>
<evidence type="ECO:0000256" key="3">
    <source>
        <dbReference type="ARBA" id="ARBA00022692"/>
    </source>
</evidence>
<evidence type="ECO:0000256" key="2">
    <source>
        <dbReference type="ARBA" id="ARBA00008974"/>
    </source>
</evidence>
<keyword evidence="5 7" id="KW-0472">Membrane</keyword>
<feature type="transmembrane region" description="Helical" evidence="7">
    <location>
        <begin position="282"/>
        <end position="304"/>
    </location>
</feature>
<feature type="transmembrane region" description="Helical" evidence="7">
    <location>
        <begin position="324"/>
        <end position="345"/>
    </location>
</feature>
<comment type="subcellular location">
    <subcellularLocation>
        <location evidence="1">Membrane</location>
        <topology evidence="1">Multi-pass membrane protein</topology>
    </subcellularLocation>
</comment>
<dbReference type="EMBL" id="CP091508">
    <property type="protein sequence ID" value="UOO82183.1"/>
    <property type="molecule type" value="Genomic_DNA"/>
</dbReference>
<feature type="transmembrane region" description="Helical" evidence="7">
    <location>
        <begin position="243"/>
        <end position="262"/>
    </location>
</feature>
<accession>A0ABY4DUQ3</accession>
<feature type="transmembrane region" description="Helical" evidence="7">
    <location>
        <begin position="79"/>
        <end position="100"/>
    </location>
</feature>
<feature type="transmembrane region" description="Helical" evidence="7">
    <location>
        <begin position="173"/>
        <end position="191"/>
    </location>
</feature>
<evidence type="ECO:0000256" key="1">
    <source>
        <dbReference type="ARBA" id="ARBA00004141"/>
    </source>
</evidence>
<dbReference type="Pfam" id="PF02133">
    <property type="entry name" value="Transp_cyt_pur"/>
    <property type="match status" value="1"/>
</dbReference>
<comment type="similarity">
    <text evidence="2">Belongs to the purine-cytosine permease (2.A.39) family.</text>
</comment>
<feature type="transmembrane region" description="Helical" evidence="7">
    <location>
        <begin position="112"/>
        <end position="140"/>
    </location>
</feature>
<sequence length="493" mass="53779">MEKTFDSVIDGAMAPSAGQTDSVSEEYSHKLYNNDLAPLSGARQNWSWYNIFAFWMSDVHSVGGYVFAGSLFALGLHSWQVLISLIVGIVIVQFLCNLVAKPSQQAGVPYPVACRMAFGVFGANVPAVIRGLIAVAWYGIQTFLASKSLDILILWAFPAAQGLAETSLLGLSLLGWLSFGIMWVLQAAVFWHGMDTIKKFIDWAGPAVYVVMLLLAIWIVQRAGLSNISLNLGEVKYFGSDAILPMLTAIALVVSYFSGPMLNFGDFSRYGKSFKAVKKGNFWGLPINFTLFALVTVIITSGTIPVFGEMLTDPIDTVARIDNVGVMLLGAFTFVTATIGINIVANFVSPAFDFANVAPQHISFRIGGFIAAIGSVFIMPWNLFNSPETIHYTLDMLSAFIGPLFGILLADFYIVRQQKIDVDALYSTRPDGAYWYRGGWNIKALLALIPPVAVGVSITLAGIKPLADFNWFIGCALGFILYLLLMKRSDNTI</sequence>
<dbReference type="Gene3D" id="1.10.4160.10">
    <property type="entry name" value="Hydantoin permease"/>
    <property type="match status" value="1"/>
</dbReference>
<dbReference type="Proteomes" id="UP000829817">
    <property type="component" value="Chromosome"/>
</dbReference>
<feature type="transmembrane region" description="Helical" evidence="7">
    <location>
        <begin position="203"/>
        <end position="223"/>
    </location>
</feature>
<feature type="transmembrane region" description="Helical" evidence="7">
    <location>
        <begin position="469"/>
        <end position="485"/>
    </location>
</feature>
<evidence type="ECO:0000256" key="7">
    <source>
        <dbReference type="SAM" id="Phobius"/>
    </source>
</evidence>
<dbReference type="InterPro" id="IPR045225">
    <property type="entry name" value="Uracil/uridine/allantoin_perm"/>
</dbReference>
<feature type="transmembrane region" description="Helical" evidence="7">
    <location>
        <begin position="52"/>
        <end position="73"/>
    </location>
</feature>
<dbReference type="CDD" id="cd11555">
    <property type="entry name" value="SLC-NCS1sbd_u1"/>
    <property type="match status" value="1"/>
</dbReference>
<evidence type="ECO:0000256" key="5">
    <source>
        <dbReference type="ARBA" id="ARBA00023136"/>
    </source>
</evidence>
<dbReference type="InterPro" id="IPR001248">
    <property type="entry name" value="Pur-cyt_permease"/>
</dbReference>
<organism evidence="8 9">
    <name type="scientific">Uruburuella testudinis</name>
    <dbReference type="NCBI Taxonomy" id="1282863"/>
    <lineage>
        <taxon>Bacteria</taxon>
        <taxon>Pseudomonadati</taxon>
        <taxon>Pseudomonadota</taxon>
        <taxon>Betaproteobacteria</taxon>
        <taxon>Neisseriales</taxon>
        <taxon>Neisseriaceae</taxon>
        <taxon>Uruburuella</taxon>
    </lineage>
</organism>
<feature type="transmembrane region" description="Helical" evidence="7">
    <location>
        <begin position="366"/>
        <end position="384"/>
    </location>
</feature>
<proteinExistence type="inferred from homology"/>
<protein>
    <submittedName>
        <fullName evidence="8">NCS1 family nucleobase:cation symporter-1</fullName>
    </submittedName>
</protein>
<dbReference type="RefSeq" id="WP_244785634.1">
    <property type="nucleotide sequence ID" value="NZ_CP091508.1"/>
</dbReference>
<feature type="transmembrane region" description="Helical" evidence="7">
    <location>
        <begin position="444"/>
        <end position="463"/>
    </location>
</feature>
<gene>
    <name evidence="8" type="ORF">LVJ83_01525</name>
</gene>
<feature type="transmembrane region" description="Helical" evidence="7">
    <location>
        <begin position="396"/>
        <end position="415"/>
    </location>
</feature>
<evidence type="ECO:0000256" key="6">
    <source>
        <dbReference type="SAM" id="MobiDB-lite"/>
    </source>
</evidence>